<gene>
    <name evidence="8 10" type="primary">menA</name>
    <name evidence="10" type="ORF">H9874_10915</name>
</gene>
<feature type="transmembrane region" description="Helical" evidence="8">
    <location>
        <begin position="92"/>
        <end position="121"/>
    </location>
</feature>
<proteinExistence type="inferred from homology"/>
<reference evidence="10" key="2">
    <citation type="submission" date="2021-04" db="EMBL/GenBank/DDBJ databases">
        <authorList>
            <person name="Gilroy R."/>
        </authorList>
    </citation>
    <scope>NUCLEOTIDE SEQUENCE</scope>
    <source>
        <strain evidence="10">ChiSxjej5B17-1746</strain>
    </source>
</reference>
<dbReference type="GO" id="GO:0046428">
    <property type="term" value="F:1,4-dihydroxy-2-naphthoate polyprenyltransferase activity"/>
    <property type="evidence" value="ECO:0007669"/>
    <property type="project" value="UniProtKB-UniRule"/>
</dbReference>
<dbReference type="EC" id="2.5.1.74" evidence="8 9"/>
<dbReference type="CDD" id="cd13962">
    <property type="entry name" value="PT_UbiA_UBIAD1"/>
    <property type="match status" value="1"/>
</dbReference>
<evidence type="ECO:0000256" key="3">
    <source>
        <dbReference type="ARBA" id="ARBA00022475"/>
    </source>
</evidence>
<evidence type="ECO:0000256" key="4">
    <source>
        <dbReference type="ARBA" id="ARBA00022679"/>
    </source>
</evidence>
<evidence type="ECO:0000256" key="1">
    <source>
        <dbReference type="ARBA" id="ARBA00004141"/>
    </source>
</evidence>
<evidence type="ECO:0000256" key="2">
    <source>
        <dbReference type="ARBA" id="ARBA00022428"/>
    </source>
</evidence>
<evidence type="ECO:0000256" key="9">
    <source>
        <dbReference type="NCBIfam" id="TIGR00751"/>
    </source>
</evidence>
<dbReference type="Proteomes" id="UP000824264">
    <property type="component" value="Unassembled WGS sequence"/>
</dbReference>
<dbReference type="InterPro" id="IPR026046">
    <property type="entry name" value="UBIAD1"/>
</dbReference>
<dbReference type="NCBIfam" id="TIGR00751">
    <property type="entry name" value="menA"/>
    <property type="match status" value="1"/>
</dbReference>
<dbReference type="GO" id="GO:0009234">
    <property type="term" value="P:menaquinone biosynthetic process"/>
    <property type="evidence" value="ECO:0007669"/>
    <property type="project" value="UniProtKB-UniRule"/>
</dbReference>
<reference evidence="10" key="1">
    <citation type="journal article" date="2021" name="PeerJ">
        <title>Extensive microbial diversity within the chicken gut microbiome revealed by metagenomics and culture.</title>
        <authorList>
            <person name="Gilroy R."/>
            <person name="Ravi A."/>
            <person name="Getino M."/>
            <person name="Pursley I."/>
            <person name="Horton D.L."/>
            <person name="Alikhan N.F."/>
            <person name="Baker D."/>
            <person name="Gharbi K."/>
            <person name="Hall N."/>
            <person name="Watson M."/>
            <person name="Adriaenssens E.M."/>
            <person name="Foster-Nyarko E."/>
            <person name="Jarju S."/>
            <person name="Secka A."/>
            <person name="Antonio M."/>
            <person name="Oren A."/>
            <person name="Chaudhuri R.R."/>
            <person name="La Ragione R."/>
            <person name="Hildebrand F."/>
            <person name="Pallen M.J."/>
        </authorList>
    </citation>
    <scope>NUCLEOTIDE SEQUENCE</scope>
    <source>
        <strain evidence="10">ChiSxjej5B17-1746</strain>
    </source>
</reference>
<comment type="function">
    <text evidence="8">Conversion of 1,4-dihydroxy-2-naphthoate (DHNA) to demethylmenaquinone (DMK).</text>
</comment>
<dbReference type="InterPro" id="IPR004657">
    <property type="entry name" value="MenA"/>
</dbReference>
<comment type="similarity">
    <text evidence="8">Belongs to the MenA family. Type 1 subfamily.</text>
</comment>
<feature type="transmembrane region" description="Helical" evidence="8">
    <location>
        <begin position="276"/>
        <end position="294"/>
    </location>
</feature>
<keyword evidence="6 8" id="KW-1133">Transmembrane helix</keyword>
<name>A0A9D1UAU9_9BACT</name>
<evidence type="ECO:0000256" key="8">
    <source>
        <dbReference type="HAMAP-Rule" id="MF_01937"/>
    </source>
</evidence>
<dbReference type="PIRSF" id="PIRSF005355">
    <property type="entry name" value="UBIAD1"/>
    <property type="match status" value="1"/>
</dbReference>
<feature type="transmembrane region" description="Helical" evidence="8">
    <location>
        <begin position="142"/>
        <end position="160"/>
    </location>
</feature>
<keyword evidence="7 8" id="KW-0472">Membrane</keyword>
<comment type="subcellular location">
    <subcellularLocation>
        <location evidence="8">Cell membrane</location>
        <topology evidence="8">Multi-pass membrane protein</topology>
    </subcellularLocation>
    <subcellularLocation>
        <location evidence="1">Membrane</location>
        <topology evidence="1">Multi-pass membrane protein</topology>
    </subcellularLocation>
</comment>
<dbReference type="Gene3D" id="1.10.357.140">
    <property type="entry name" value="UbiA prenyltransferase"/>
    <property type="match status" value="1"/>
</dbReference>
<comment type="caution">
    <text evidence="8">Lacks conserved residue(s) required for the propagation of feature annotation.</text>
</comment>
<evidence type="ECO:0000313" key="11">
    <source>
        <dbReference type="Proteomes" id="UP000824264"/>
    </source>
</evidence>
<feature type="transmembrane region" description="Helical" evidence="8">
    <location>
        <begin position="166"/>
        <end position="185"/>
    </location>
</feature>
<feature type="transmembrane region" description="Helical" evidence="8">
    <location>
        <begin position="212"/>
        <end position="235"/>
    </location>
</feature>
<sequence>MKKWLLATRPWSFTASVIPLTLGAALAWASDAAHAGLFLLTLLGGVAIQTGTNMLNIYEDYRSGVDTEASAYGESPILLGLISPEAMRRGGLIALCAALAVGIVLGFSCGWPILAFGLVGIAGGYGYTSGFWPYKYHACGPIMVFLLMGPLMALPAYYIQGGSLDWRPILAALPVACLVASIMHANDIRDIAHDREAGITTLAMLLGRRKALYLYAALCIGAYGVLPLLVAFGIVPLSGLLPFVLAPGLYRTLRALDVRPFPESELVSLDGVSARHHFLFGLLLIAGILLPRVLEAGQDLIRGIFA</sequence>
<comment type="catalytic activity">
    <reaction evidence="8">
        <text>an all-trans-polyprenyl diphosphate + 1,4-dihydroxy-2-naphthoate + H(+) = a 2-demethylmenaquinol + CO2 + diphosphate</text>
        <dbReference type="Rhea" id="RHEA:26478"/>
        <dbReference type="Rhea" id="RHEA-COMP:9563"/>
        <dbReference type="Rhea" id="RHEA-COMP:9564"/>
        <dbReference type="ChEBI" id="CHEBI:11173"/>
        <dbReference type="ChEBI" id="CHEBI:15378"/>
        <dbReference type="ChEBI" id="CHEBI:16526"/>
        <dbReference type="ChEBI" id="CHEBI:33019"/>
        <dbReference type="ChEBI" id="CHEBI:55437"/>
        <dbReference type="ChEBI" id="CHEBI:58914"/>
        <dbReference type="EC" id="2.5.1.74"/>
    </reaction>
</comment>
<dbReference type="HAMAP" id="MF_01937">
    <property type="entry name" value="MenA_1"/>
    <property type="match status" value="1"/>
</dbReference>
<comment type="pathway">
    <text evidence="8">Quinol/quinone metabolism; menaquinone biosynthesis; menaquinol from 1,4-dihydroxy-2-naphthoate: step 1/2.</text>
</comment>
<keyword evidence="4 8" id="KW-0808">Transferase</keyword>
<dbReference type="InterPro" id="IPR044878">
    <property type="entry name" value="UbiA_sf"/>
</dbReference>
<dbReference type="AlphaFoldDB" id="A0A9D1UAU9"/>
<dbReference type="GO" id="GO:0042371">
    <property type="term" value="P:vitamin K biosynthetic process"/>
    <property type="evidence" value="ECO:0007669"/>
    <property type="project" value="TreeGrafter"/>
</dbReference>
<dbReference type="Gene3D" id="1.20.120.1780">
    <property type="entry name" value="UbiA prenyltransferase"/>
    <property type="match status" value="1"/>
</dbReference>
<evidence type="ECO:0000256" key="5">
    <source>
        <dbReference type="ARBA" id="ARBA00022692"/>
    </source>
</evidence>
<protein>
    <recommendedName>
        <fullName evidence="8 9">1,4-dihydroxy-2-naphthoate octaprenyltransferase</fullName>
        <shortName evidence="8">DHNA-octaprenyltransferase</shortName>
        <ecNumber evidence="8 9">2.5.1.74</ecNumber>
    </recommendedName>
</protein>
<dbReference type="EMBL" id="DXGI01000406">
    <property type="protein sequence ID" value="HIW79635.1"/>
    <property type="molecule type" value="Genomic_DNA"/>
</dbReference>
<dbReference type="PANTHER" id="PTHR13929:SF0">
    <property type="entry name" value="UBIA PRENYLTRANSFERASE DOMAIN-CONTAINING PROTEIN 1"/>
    <property type="match status" value="1"/>
</dbReference>
<dbReference type="InterPro" id="IPR000537">
    <property type="entry name" value="UbiA_prenyltransferase"/>
</dbReference>
<keyword evidence="5 8" id="KW-0812">Transmembrane</keyword>
<dbReference type="PANTHER" id="PTHR13929">
    <property type="entry name" value="1,4-DIHYDROXY-2-NAPHTHOATE OCTAPRENYLTRANSFERASE"/>
    <property type="match status" value="1"/>
</dbReference>
<keyword evidence="3 8" id="KW-1003">Cell membrane</keyword>
<evidence type="ECO:0000313" key="10">
    <source>
        <dbReference type="EMBL" id="HIW79635.1"/>
    </source>
</evidence>
<evidence type="ECO:0000256" key="6">
    <source>
        <dbReference type="ARBA" id="ARBA00022989"/>
    </source>
</evidence>
<dbReference type="GO" id="GO:0005886">
    <property type="term" value="C:plasma membrane"/>
    <property type="evidence" value="ECO:0007669"/>
    <property type="project" value="UniProtKB-SubCell"/>
</dbReference>
<organism evidence="10 11">
    <name type="scientific">Candidatus Bilophila faecipullorum</name>
    <dbReference type="NCBI Taxonomy" id="2838482"/>
    <lineage>
        <taxon>Bacteria</taxon>
        <taxon>Pseudomonadati</taxon>
        <taxon>Thermodesulfobacteriota</taxon>
        <taxon>Desulfovibrionia</taxon>
        <taxon>Desulfovibrionales</taxon>
        <taxon>Desulfovibrionaceae</taxon>
        <taxon>Bilophila</taxon>
    </lineage>
</organism>
<evidence type="ECO:0000256" key="7">
    <source>
        <dbReference type="ARBA" id="ARBA00023136"/>
    </source>
</evidence>
<keyword evidence="2 8" id="KW-0474">Menaquinone biosynthesis</keyword>
<accession>A0A9D1UAU9</accession>
<dbReference type="Pfam" id="PF01040">
    <property type="entry name" value="UbiA"/>
    <property type="match status" value="1"/>
</dbReference>
<comment type="caution">
    <text evidence="10">The sequence shown here is derived from an EMBL/GenBank/DDBJ whole genome shotgun (WGS) entry which is preliminary data.</text>
</comment>